<name>A0ABX7Y7F7_9ACTN</name>
<evidence type="ECO:0000313" key="2">
    <source>
        <dbReference type="EMBL" id="QUC08757.1"/>
    </source>
</evidence>
<accession>A0ABX7Y7F7</accession>
<gene>
    <name evidence="2" type="ORF">J5A65_03175</name>
</gene>
<evidence type="ECO:0000313" key="3">
    <source>
        <dbReference type="Proteomes" id="UP000678513"/>
    </source>
</evidence>
<organism evidence="2 3">
    <name type="scientific">Arachnia rubra</name>
    <dbReference type="NCBI Taxonomy" id="1547448"/>
    <lineage>
        <taxon>Bacteria</taxon>
        <taxon>Bacillati</taxon>
        <taxon>Actinomycetota</taxon>
        <taxon>Actinomycetes</taxon>
        <taxon>Propionibacteriales</taxon>
        <taxon>Propionibacteriaceae</taxon>
        <taxon>Arachnia</taxon>
    </lineage>
</organism>
<dbReference type="Proteomes" id="UP000678513">
    <property type="component" value="Chromosome"/>
</dbReference>
<evidence type="ECO:0000256" key="1">
    <source>
        <dbReference type="SAM" id="MobiDB-lite"/>
    </source>
</evidence>
<reference evidence="2 3" key="1">
    <citation type="submission" date="2021-03" db="EMBL/GenBank/DDBJ databases">
        <title>Human Oral Microbial Genomes.</title>
        <authorList>
            <person name="Johnston C.D."/>
            <person name="Chen T."/>
            <person name="Dewhirst F.E."/>
        </authorList>
    </citation>
    <scope>NUCLEOTIDE SEQUENCE [LARGE SCALE GENOMIC DNA]</scope>
    <source>
        <strain evidence="2 3">DSMZ 100122</strain>
    </source>
</reference>
<sequence>MATKLYAQKDTHQEQTEATNENVRRATAWELHRLQVKECDMTVGNCSISDMSSKLKDAAGDAATANAALLDAIFGFPDGVPSLGLGSIEIILPLAEPTSEGE</sequence>
<feature type="region of interest" description="Disordered" evidence="1">
    <location>
        <begin position="1"/>
        <end position="21"/>
    </location>
</feature>
<dbReference type="RefSeq" id="WP_212325251.1">
    <property type="nucleotide sequence ID" value="NZ_AP024463.1"/>
</dbReference>
<keyword evidence="3" id="KW-1185">Reference proteome</keyword>
<dbReference type="EMBL" id="CP072384">
    <property type="protein sequence ID" value="QUC08757.1"/>
    <property type="molecule type" value="Genomic_DNA"/>
</dbReference>
<protein>
    <submittedName>
        <fullName evidence="2">Uncharacterized protein</fullName>
    </submittedName>
</protein>
<proteinExistence type="predicted"/>